<feature type="signal peptide" evidence="1">
    <location>
        <begin position="1"/>
        <end position="16"/>
    </location>
</feature>
<protein>
    <submittedName>
        <fullName evidence="2">Uncharacterized protein</fullName>
    </submittedName>
</protein>
<feature type="chain" id="PRO_5012759387" evidence="1">
    <location>
        <begin position="17"/>
        <end position="489"/>
    </location>
</feature>
<evidence type="ECO:0000256" key="1">
    <source>
        <dbReference type="SAM" id="SignalP"/>
    </source>
</evidence>
<comment type="caution">
    <text evidence="2">The sequence shown here is derived from an EMBL/GenBank/DDBJ whole genome shotgun (WGS) entry which is preliminary data.</text>
</comment>
<dbReference type="Proteomes" id="UP000198287">
    <property type="component" value="Unassembled WGS sequence"/>
</dbReference>
<reference evidence="2 3" key="1">
    <citation type="submission" date="2015-12" db="EMBL/GenBank/DDBJ databases">
        <title>The genome of Folsomia candida.</title>
        <authorList>
            <person name="Faddeeva A."/>
            <person name="Derks M.F."/>
            <person name="Anvar Y."/>
            <person name="Smit S."/>
            <person name="Van Straalen N."/>
            <person name="Roelofs D."/>
        </authorList>
    </citation>
    <scope>NUCLEOTIDE SEQUENCE [LARGE SCALE GENOMIC DNA]</scope>
    <source>
        <strain evidence="2 3">VU population</strain>
        <tissue evidence="2">Whole body</tissue>
    </source>
</reference>
<name>A0A226F179_FOLCA</name>
<proteinExistence type="predicted"/>
<sequence>MHIFIIFFLSLRSVYTVDQNPSENRQLHHILTSFPSCLISIVNFLPGNFPTRLNTPILLSDGYKYRPTSQIYKTLLCSSKFILFPEQRNNSGDYGNRSWMTFTLLRTGTFFRNGPFSPKELERPILNEINLNNLHPLNLFIISRLKSHNWFNVTFSYLGSYLTRLFILKVSLKPAQPKIIFICQVCLTKGFIAVTISPGKINRDLKHHLALVELEIVDNGRLAFIDFGWIGIDIDKHPHLKTSTLSPFREIKELPAGRYRQIHLVYKILLLQQIRTNQSALETLISTLGYNFTKHMTSLRRRPTSIQFQLFQYTPPHLSQAYIPIEDGSYNFITCDGISVIRESSIFIPSAYTVSFSWHVWLLSLVVLLSMPAMSYGGNLFSFISSTLENGSGLRRPVESKPPPWRLNFEYVLLISWFMYIFCLNSLYKGFLSADDVIPWRPVLNYQGIRDLINFSITTPAVESTLPFQFVGIGWTEFGMALRKRMQES</sequence>
<evidence type="ECO:0000313" key="3">
    <source>
        <dbReference type="Proteomes" id="UP000198287"/>
    </source>
</evidence>
<accession>A0A226F179</accession>
<dbReference type="AlphaFoldDB" id="A0A226F179"/>
<keyword evidence="3" id="KW-1185">Reference proteome</keyword>
<dbReference type="EMBL" id="LNIX01000001">
    <property type="protein sequence ID" value="OXA62686.1"/>
    <property type="molecule type" value="Genomic_DNA"/>
</dbReference>
<evidence type="ECO:0000313" key="2">
    <source>
        <dbReference type="EMBL" id="OXA62686.1"/>
    </source>
</evidence>
<gene>
    <name evidence="2" type="ORF">Fcan01_00293</name>
</gene>
<keyword evidence="1" id="KW-0732">Signal</keyword>
<organism evidence="2 3">
    <name type="scientific">Folsomia candida</name>
    <name type="common">Springtail</name>
    <dbReference type="NCBI Taxonomy" id="158441"/>
    <lineage>
        <taxon>Eukaryota</taxon>
        <taxon>Metazoa</taxon>
        <taxon>Ecdysozoa</taxon>
        <taxon>Arthropoda</taxon>
        <taxon>Hexapoda</taxon>
        <taxon>Collembola</taxon>
        <taxon>Entomobryomorpha</taxon>
        <taxon>Isotomoidea</taxon>
        <taxon>Isotomidae</taxon>
        <taxon>Proisotominae</taxon>
        <taxon>Folsomia</taxon>
    </lineage>
</organism>